<proteinExistence type="predicted"/>
<accession>A0AAW2G5P8</accession>
<evidence type="ECO:0000313" key="1">
    <source>
        <dbReference type="EMBL" id="KAL0121852.1"/>
    </source>
</evidence>
<comment type="caution">
    <text evidence="1">The sequence shown here is derived from an EMBL/GenBank/DDBJ whole genome shotgun (WGS) entry which is preliminary data.</text>
</comment>
<dbReference type="AlphaFoldDB" id="A0AAW2G5P8"/>
<organism evidence="1 2">
    <name type="scientific">Cardiocondyla obscurior</name>
    <dbReference type="NCBI Taxonomy" id="286306"/>
    <lineage>
        <taxon>Eukaryota</taxon>
        <taxon>Metazoa</taxon>
        <taxon>Ecdysozoa</taxon>
        <taxon>Arthropoda</taxon>
        <taxon>Hexapoda</taxon>
        <taxon>Insecta</taxon>
        <taxon>Pterygota</taxon>
        <taxon>Neoptera</taxon>
        <taxon>Endopterygota</taxon>
        <taxon>Hymenoptera</taxon>
        <taxon>Apocrita</taxon>
        <taxon>Aculeata</taxon>
        <taxon>Formicoidea</taxon>
        <taxon>Formicidae</taxon>
        <taxon>Myrmicinae</taxon>
        <taxon>Cardiocondyla</taxon>
    </lineage>
</organism>
<dbReference type="Proteomes" id="UP001430953">
    <property type="component" value="Unassembled WGS sequence"/>
</dbReference>
<evidence type="ECO:0000313" key="2">
    <source>
        <dbReference type="Proteomes" id="UP001430953"/>
    </source>
</evidence>
<gene>
    <name evidence="1" type="ORF">PUN28_006963</name>
</gene>
<protein>
    <submittedName>
        <fullName evidence="1">Uncharacterized protein</fullName>
    </submittedName>
</protein>
<reference evidence="1 2" key="1">
    <citation type="submission" date="2023-03" db="EMBL/GenBank/DDBJ databases">
        <title>High recombination rates correlate with genetic variation in Cardiocondyla obscurior ants.</title>
        <authorList>
            <person name="Errbii M."/>
        </authorList>
    </citation>
    <scope>NUCLEOTIDE SEQUENCE [LARGE SCALE GENOMIC DNA]</scope>
    <source>
        <strain evidence="1">Alpha-2009</strain>
        <tissue evidence="1">Whole body</tissue>
    </source>
</reference>
<keyword evidence="2" id="KW-1185">Reference proteome</keyword>
<dbReference type="EMBL" id="JADYXP020000006">
    <property type="protein sequence ID" value="KAL0121852.1"/>
    <property type="molecule type" value="Genomic_DNA"/>
</dbReference>
<name>A0AAW2G5P8_9HYME</name>
<sequence length="161" mass="18295">MEQSAKYAEALEALLANENVRCARVCSEIMYSSRAPVLSVCVRSVRGRKRYGRNIVWRLSVRVRALCNAATSRCPIAMHTHIRPARTDIVHSSTDKHLLCAISLDNLWLPCRSELSKAALPTPLRFFIPYLSFVRFRTVNDAFRNNCLTKRIQGTGRAEMN</sequence>